<evidence type="ECO:0000313" key="3">
    <source>
        <dbReference type="EMBL" id="QQP14283.1"/>
    </source>
</evidence>
<dbReference type="Pfam" id="PF13354">
    <property type="entry name" value="Beta-lactamase2"/>
    <property type="match status" value="1"/>
</dbReference>
<dbReference type="SUPFAM" id="SSF56601">
    <property type="entry name" value="beta-lactamase/transpeptidase-like"/>
    <property type="match status" value="1"/>
</dbReference>
<dbReference type="EMBL" id="CP067341">
    <property type="protein sequence ID" value="QQP14283.1"/>
    <property type="molecule type" value="Genomic_DNA"/>
</dbReference>
<proteinExistence type="predicted"/>
<evidence type="ECO:0000259" key="2">
    <source>
        <dbReference type="Pfam" id="PF13354"/>
    </source>
</evidence>
<sequence length="436" mass="49606">MNIWAWIGLLGIVMFSLLSLLKKENRTKEEIRKTIVTGLIVLGIIVAVLFFNVNYLFALIAGFVAMIVFDKKTYTKKRIIIYGSFILVVGIASYFFFRDNPDYVLNHLKDYPQTTSLYVAENGEELISYQSDIVRPLASTVKMLIAVEYAMQINAGIITKDSPVSLDVLKRYYIKNTDGNAHEDWLKTMSSEGKIKNNEVTLHDVAKGMITYSSNANTDFLIDLLGITNINERAKSLKLTKHEEVYPIVSALLIPEHIENETLSEKQLIKKLREMPIATYRSKAEDLSEQMKVGTIKAEDISFDMPMNLQKVWSDRLIGASANDYGKLLAVISNDELPEGAAVTIRDLLEWPMQYNEQNHERFVHLGAKGGSTAFVLNDAIYAEDHHGNKIEMVILTDDLNFWQGLLIRKNMNSFESKLLRSKDYRLEIQKKLSES</sequence>
<evidence type="ECO:0000313" key="4">
    <source>
        <dbReference type="Proteomes" id="UP000596049"/>
    </source>
</evidence>
<dbReference type="InterPro" id="IPR012338">
    <property type="entry name" value="Beta-lactam/transpept-like"/>
</dbReference>
<evidence type="ECO:0000256" key="1">
    <source>
        <dbReference type="SAM" id="Phobius"/>
    </source>
</evidence>
<dbReference type="GO" id="GO:0016787">
    <property type="term" value="F:hydrolase activity"/>
    <property type="evidence" value="ECO:0007669"/>
    <property type="project" value="UniProtKB-KW"/>
</dbReference>
<keyword evidence="1" id="KW-0812">Transmembrane</keyword>
<keyword evidence="4" id="KW-1185">Reference proteome</keyword>
<dbReference type="InterPro" id="IPR045155">
    <property type="entry name" value="Beta-lactam_cat"/>
</dbReference>
<organism evidence="3 4">
    <name type="scientific">Lysinibacillus agricola</name>
    <dbReference type="NCBI Taxonomy" id="2590012"/>
    <lineage>
        <taxon>Bacteria</taxon>
        <taxon>Bacillati</taxon>
        <taxon>Bacillota</taxon>
        <taxon>Bacilli</taxon>
        <taxon>Bacillales</taxon>
        <taxon>Bacillaceae</taxon>
        <taxon>Lysinibacillus</taxon>
    </lineage>
</organism>
<dbReference type="PANTHER" id="PTHR35333:SF3">
    <property type="entry name" value="BETA-LACTAMASE-TYPE TRANSPEPTIDASE FOLD CONTAINING PROTEIN"/>
    <property type="match status" value="1"/>
</dbReference>
<dbReference type="RefSeq" id="WP_053592896.1">
    <property type="nucleotide sequence ID" value="NZ_CP067341.1"/>
</dbReference>
<protein>
    <submittedName>
        <fullName evidence="3">Serine hydrolase</fullName>
    </submittedName>
</protein>
<feature type="transmembrane region" description="Helical" evidence="1">
    <location>
        <begin position="6"/>
        <end position="22"/>
    </location>
</feature>
<keyword evidence="1" id="KW-1133">Transmembrane helix</keyword>
<accession>A0ABX7AZL4</accession>
<gene>
    <name evidence="3" type="ORF">FJQ98_09825</name>
</gene>
<name>A0ABX7AZL4_9BACI</name>
<dbReference type="Proteomes" id="UP000596049">
    <property type="component" value="Chromosome"/>
</dbReference>
<dbReference type="PANTHER" id="PTHR35333">
    <property type="entry name" value="BETA-LACTAMASE"/>
    <property type="match status" value="1"/>
</dbReference>
<dbReference type="InterPro" id="IPR000871">
    <property type="entry name" value="Beta-lactam_class-A"/>
</dbReference>
<dbReference type="Gene3D" id="3.40.710.10">
    <property type="entry name" value="DD-peptidase/beta-lactamase superfamily"/>
    <property type="match status" value="1"/>
</dbReference>
<reference evidence="3 4" key="1">
    <citation type="submission" date="2020-01" db="EMBL/GenBank/DDBJ databases">
        <authorList>
            <person name="Liu G."/>
            <person name="Liu B."/>
        </authorList>
    </citation>
    <scope>NUCLEOTIDE SEQUENCE [LARGE SCALE GENOMIC DNA]</scope>
    <source>
        <strain evidence="3 4">FJAT-51161</strain>
    </source>
</reference>
<feature type="transmembrane region" description="Helical" evidence="1">
    <location>
        <begin position="79"/>
        <end position="97"/>
    </location>
</feature>
<feature type="domain" description="Beta-lactamase class A catalytic" evidence="2">
    <location>
        <begin position="121"/>
        <end position="397"/>
    </location>
</feature>
<keyword evidence="3" id="KW-0378">Hydrolase</keyword>
<keyword evidence="1" id="KW-0472">Membrane</keyword>
<feature type="transmembrane region" description="Helical" evidence="1">
    <location>
        <begin position="34"/>
        <end position="67"/>
    </location>
</feature>